<reference evidence="2" key="1">
    <citation type="journal article" date="2013" name="Lancet">
        <title>First case of E anophelis outbreak in an intensive-care unit.</title>
        <authorList>
            <person name="Teo J."/>
            <person name="Tan S.Y."/>
            <person name="Tay M."/>
            <person name="Ding Y."/>
            <person name="Kjelleberg S."/>
            <person name="Givskov M."/>
            <person name="Lin R.T."/>
            <person name="Yang L."/>
        </authorList>
    </citation>
    <scope>NUCLEOTIDE SEQUENCE [LARGE SCALE GENOMIC DNA]</scope>
    <source>
        <strain evidence="2">NUHP1</strain>
    </source>
</reference>
<evidence type="ECO:0000313" key="2">
    <source>
        <dbReference type="EMBL" id="AIL44448.1"/>
    </source>
</evidence>
<dbReference type="STRING" id="1338011.BD94_0673"/>
<reference evidence="2" key="2">
    <citation type="journal article" date="2015" name="Genome Biol. Evol.">
        <title>Complete Genome Sequence and Transcriptomic Analysis of the Novel Pathogen Elizabethkingia anophelis in Response to Oxidative Stress.</title>
        <authorList>
            <person name="Li Y."/>
            <person name="Liu Y."/>
            <person name="Chew S.C."/>
            <person name="Tay M."/>
            <person name="Salido M.M."/>
            <person name="Teo J."/>
            <person name="Lauro F.M."/>
            <person name="Givskov M."/>
            <person name="Yang L."/>
        </authorList>
    </citation>
    <scope>NUCLEOTIDE SEQUENCE</scope>
    <source>
        <strain evidence="2">NUHP1</strain>
    </source>
</reference>
<gene>
    <name evidence="2" type="ORF">BD94_0673</name>
</gene>
<organism evidence="2 3">
    <name type="scientific">Elizabethkingia anophelis NUHP1</name>
    <dbReference type="NCBI Taxonomy" id="1338011"/>
    <lineage>
        <taxon>Bacteria</taxon>
        <taxon>Pseudomonadati</taxon>
        <taxon>Bacteroidota</taxon>
        <taxon>Flavobacteriia</taxon>
        <taxon>Flavobacteriales</taxon>
        <taxon>Weeksellaceae</taxon>
        <taxon>Elizabethkingia</taxon>
    </lineage>
</organism>
<feature type="signal peptide" evidence="1">
    <location>
        <begin position="1"/>
        <end position="21"/>
    </location>
</feature>
<dbReference type="EMBL" id="CP007547">
    <property type="protein sequence ID" value="AIL44448.1"/>
    <property type="molecule type" value="Genomic_DNA"/>
</dbReference>
<keyword evidence="1" id="KW-0732">Signal</keyword>
<dbReference type="KEGG" id="eao:BD94_0673"/>
<evidence type="ECO:0008006" key="4">
    <source>
        <dbReference type="Google" id="ProtNLM"/>
    </source>
</evidence>
<dbReference type="HOGENOM" id="CLU_089576_0_0_10"/>
<protein>
    <recommendedName>
        <fullName evidence="4">DUF4595 domain-containing protein</fullName>
    </recommendedName>
</protein>
<dbReference type="Proteomes" id="UP000028933">
    <property type="component" value="Chromosome"/>
</dbReference>
<dbReference type="AlphaFoldDB" id="A0A077ECR3"/>
<evidence type="ECO:0000313" key="3">
    <source>
        <dbReference type="Proteomes" id="UP000028933"/>
    </source>
</evidence>
<dbReference type="PROSITE" id="PS51257">
    <property type="entry name" value="PROKAR_LIPOPROTEIN"/>
    <property type="match status" value="1"/>
</dbReference>
<sequence>MKKIVLLASLTLIFVSCGRSNDNTNEIIVDPPKEVLTLPTKVSGSYGVRTIKYDGNKFYEIMMSDLKMVFEYTGDLITKITSYDSKGIKIQTVDLVYSNGKLTNVSSHEGNDKYTYVFSYPDANTINTTKIRNNGTSLYRDEESYVLKNGNVISEEMLYYLNDKLYGKINVAYTYDDKNNVFKNVLGFDKAKMYLLYELGVNMIGNNNLLTKEHMNRPVTGGISKYKVINDISYSSSNYPVQIISKQYGANDQLQGTETDFFEYNK</sequence>
<name>A0A077ECR3_9FLAO</name>
<evidence type="ECO:0000256" key="1">
    <source>
        <dbReference type="SAM" id="SignalP"/>
    </source>
</evidence>
<proteinExistence type="predicted"/>
<feature type="chain" id="PRO_5001717583" description="DUF4595 domain-containing protein" evidence="1">
    <location>
        <begin position="22"/>
        <end position="266"/>
    </location>
</feature>
<dbReference type="RefSeq" id="WP_024564924.1">
    <property type="nucleotide sequence ID" value="NZ_CP007547.1"/>
</dbReference>
<accession>A0A077ECR3</accession>